<feature type="binding site" evidence="9">
    <location>
        <position position="17"/>
    </location>
    <ligand>
        <name>Zn(2+)</name>
        <dbReference type="ChEBI" id="CHEBI:29105"/>
    </ligand>
</feature>
<dbReference type="PROSITE" id="PS50157">
    <property type="entry name" value="ZINC_FINGER_C2H2_2"/>
    <property type="match status" value="9"/>
</dbReference>
<proteinExistence type="predicted"/>
<dbReference type="GO" id="GO:0003700">
    <property type="term" value="F:DNA-binding transcription factor activity"/>
    <property type="evidence" value="ECO:0007669"/>
    <property type="project" value="TreeGrafter"/>
</dbReference>
<dbReference type="PROSITE" id="PS00028">
    <property type="entry name" value="ZINC_FINGER_C2H2_1"/>
    <property type="match status" value="9"/>
</dbReference>
<reference evidence="12 13" key="1">
    <citation type="submission" date="2015-09" db="EMBL/GenBank/DDBJ databases">
        <title>Draft genome of the scarab beetle Oryctes borbonicus.</title>
        <authorList>
            <person name="Meyer J.M."/>
            <person name="Markov G.V."/>
            <person name="Baskaran P."/>
            <person name="Herrmann M."/>
            <person name="Sommer R.J."/>
            <person name="Roedelsperger C."/>
        </authorList>
    </citation>
    <scope>NUCLEOTIDE SEQUENCE [LARGE SCALE GENOMIC DNA]</scope>
    <source>
        <strain evidence="12">OB123</strain>
        <tissue evidence="12">Whole animal</tissue>
    </source>
</reference>
<feature type="domain" description="C2H2-type" evidence="10">
    <location>
        <begin position="426"/>
        <end position="453"/>
    </location>
</feature>
<feature type="binding site" evidence="9">
    <location>
        <position position="63"/>
    </location>
    <ligand>
        <name>Zn(2+)</name>
        <dbReference type="ChEBI" id="CHEBI:29105"/>
    </ligand>
</feature>
<dbReference type="FunFam" id="3.30.160.60:FF:000145">
    <property type="entry name" value="Zinc finger protein 574"/>
    <property type="match status" value="2"/>
</dbReference>
<organism evidence="12 13">
    <name type="scientific">Oryctes borbonicus</name>
    <dbReference type="NCBI Taxonomy" id="1629725"/>
    <lineage>
        <taxon>Eukaryota</taxon>
        <taxon>Metazoa</taxon>
        <taxon>Ecdysozoa</taxon>
        <taxon>Arthropoda</taxon>
        <taxon>Hexapoda</taxon>
        <taxon>Insecta</taxon>
        <taxon>Pterygota</taxon>
        <taxon>Neoptera</taxon>
        <taxon>Endopterygota</taxon>
        <taxon>Coleoptera</taxon>
        <taxon>Polyphaga</taxon>
        <taxon>Scarabaeiformia</taxon>
        <taxon>Scarabaeidae</taxon>
        <taxon>Dynastinae</taxon>
        <taxon>Oryctes</taxon>
    </lineage>
</organism>
<dbReference type="Pfam" id="PF13912">
    <property type="entry name" value="zf-C2H2_6"/>
    <property type="match status" value="3"/>
</dbReference>
<keyword evidence="13" id="KW-1185">Reference proteome</keyword>
<dbReference type="OrthoDB" id="6077919at2759"/>
<keyword evidence="6" id="KW-0238">DNA-binding</keyword>
<gene>
    <name evidence="12" type="ORF">AMK59_1675</name>
</gene>
<feature type="non-terminal residue" evidence="12">
    <location>
        <position position="650"/>
    </location>
</feature>
<dbReference type="Gene3D" id="3.30.160.60">
    <property type="entry name" value="Classic Zinc Finger"/>
    <property type="match status" value="8"/>
</dbReference>
<feature type="domain" description="C2H2-type" evidence="10">
    <location>
        <begin position="397"/>
        <end position="425"/>
    </location>
</feature>
<dbReference type="GO" id="GO:0008270">
    <property type="term" value="F:zinc ion binding"/>
    <property type="evidence" value="ECO:0007669"/>
    <property type="project" value="UniProtKB-UniRule"/>
</dbReference>
<dbReference type="SMART" id="SM00355">
    <property type="entry name" value="ZnF_C2H2"/>
    <property type="match status" value="11"/>
</dbReference>
<feature type="binding site" evidence="9">
    <location>
        <position position="14"/>
    </location>
    <ligand>
        <name>Zn(2+)</name>
        <dbReference type="ChEBI" id="CHEBI:29105"/>
    </ligand>
</feature>
<name>A0A0T6BD41_9SCAR</name>
<dbReference type="InterPro" id="IPR013087">
    <property type="entry name" value="Znf_C2H2_type"/>
</dbReference>
<evidence type="ECO:0000256" key="1">
    <source>
        <dbReference type="ARBA" id="ARBA00004123"/>
    </source>
</evidence>
<dbReference type="SUPFAM" id="SSF57716">
    <property type="entry name" value="Glucocorticoid receptor-like (DNA-binding domain)"/>
    <property type="match status" value="1"/>
</dbReference>
<dbReference type="FunFam" id="3.30.160.60:FF:000414">
    <property type="entry name" value="Zinc finger protein 398"/>
    <property type="match status" value="1"/>
</dbReference>
<feature type="domain" description="C2H2-type" evidence="10">
    <location>
        <begin position="285"/>
        <end position="312"/>
    </location>
</feature>
<dbReference type="PROSITE" id="PS51915">
    <property type="entry name" value="ZAD"/>
    <property type="match status" value="1"/>
</dbReference>
<dbReference type="GO" id="GO:0000978">
    <property type="term" value="F:RNA polymerase II cis-regulatory region sequence-specific DNA binding"/>
    <property type="evidence" value="ECO:0007669"/>
    <property type="project" value="TreeGrafter"/>
</dbReference>
<evidence type="ECO:0000259" key="10">
    <source>
        <dbReference type="PROSITE" id="PS50157"/>
    </source>
</evidence>
<dbReference type="Pfam" id="PF00096">
    <property type="entry name" value="zf-C2H2"/>
    <property type="match status" value="6"/>
</dbReference>
<keyword evidence="4 8" id="KW-0863">Zinc-finger</keyword>
<feature type="domain" description="C2H2-type" evidence="10">
    <location>
        <begin position="623"/>
        <end position="650"/>
    </location>
</feature>
<keyword evidence="2 9" id="KW-0479">Metal-binding</keyword>
<evidence type="ECO:0000256" key="9">
    <source>
        <dbReference type="PROSITE-ProRule" id="PRU01263"/>
    </source>
</evidence>
<keyword evidence="7" id="KW-0539">Nucleus</keyword>
<dbReference type="EMBL" id="LJIG01001668">
    <property type="protein sequence ID" value="KRT85272.1"/>
    <property type="molecule type" value="Genomic_DNA"/>
</dbReference>
<dbReference type="PANTHER" id="PTHR24390">
    <property type="entry name" value="ZINC FINGER PROTEIN"/>
    <property type="match status" value="1"/>
</dbReference>
<comment type="caution">
    <text evidence="12">The sequence shown here is derived from an EMBL/GenBank/DDBJ whole genome shotgun (WGS) entry which is preliminary data.</text>
</comment>
<evidence type="ECO:0000256" key="6">
    <source>
        <dbReference type="ARBA" id="ARBA00023125"/>
    </source>
</evidence>
<dbReference type="SUPFAM" id="SSF57667">
    <property type="entry name" value="beta-beta-alpha zinc fingers"/>
    <property type="match status" value="5"/>
</dbReference>
<dbReference type="FunFam" id="3.30.160.60:FF:001290">
    <property type="entry name" value="Zinc finger 45-like"/>
    <property type="match status" value="2"/>
</dbReference>
<feature type="domain" description="C2H2-type" evidence="10">
    <location>
        <begin position="341"/>
        <end position="368"/>
    </location>
</feature>
<evidence type="ECO:0000256" key="4">
    <source>
        <dbReference type="ARBA" id="ARBA00022771"/>
    </source>
</evidence>
<keyword evidence="5 9" id="KW-0862">Zinc</keyword>
<dbReference type="AlphaFoldDB" id="A0A0T6BD41"/>
<evidence type="ECO:0000256" key="2">
    <source>
        <dbReference type="ARBA" id="ARBA00022723"/>
    </source>
</evidence>
<dbReference type="GO" id="GO:0006357">
    <property type="term" value="P:regulation of transcription by RNA polymerase II"/>
    <property type="evidence" value="ECO:0007669"/>
    <property type="project" value="TreeGrafter"/>
</dbReference>
<evidence type="ECO:0000256" key="7">
    <source>
        <dbReference type="ARBA" id="ARBA00023242"/>
    </source>
</evidence>
<protein>
    <submittedName>
        <fullName evidence="12">Zinc-finger associated domain containing protein</fullName>
    </submittedName>
</protein>
<feature type="binding site" evidence="9">
    <location>
        <position position="60"/>
    </location>
    <ligand>
        <name>Zn(2+)</name>
        <dbReference type="ChEBI" id="CHEBI:29105"/>
    </ligand>
</feature>
<feature type="domain" description="C2H2-type" evidence="10">
    <location>
        <begin position="369"/>
        <end position="396"/>
    </location>
</feature>
<feature type="domain" description="C2H2-type" evidence="10">
    <location>
        <begin position="567"/>
        <end position="594"/>
    </location>
</feature>
<dbReference type="Gene3D" id="3.40.1800.20">
    <property type="match status" value="1"/>
</dbReference>
<comment type="subcellular location">
    <subcellularLocation>
        <location evidence="1">Nucleus</location>
    </subcellularLocation>
</comment>
<feature type="domain" description="C2H2-type" evidence="10">
    <location>
        <begin position="595"/>
        <end position="622"/>
    </location>
</feature>
<evidence type="ECO:0000256" key="5">
    <source>
        <dbReference type="ARBA" id="ARBA00022833"/>
    </source>
</evidence>
<dbReference type="InterPro" id="IPR036236">
    <property type="entry name" value="Znf_C2H2_sf"/>
</dbReference>
<dbReference type="SMART" id="SM00868">
    <property type="entry name" value="zf-AD"/>
    <property type="match status" value="1"/>
</dbReference>
<keyword evidence="3" id="KW-0677">Repeat</keyword>
<evidence type="ECO:0000313" key="13">
    <source>
        <dbReference type="Proteomes" id="UP000051574"/>
    </source>
</evidence>
<dbReference type="Pfam" id="PF07776">
    <property type="entry name" value="zf-AD"/>
    <property type="match status" value="1"/>
</dbReference>
<feature type="domain" description="C2H2-type" evidence="10">
    <location>
        <begin position="313"/>
        <end position="340"/>
    </location>
</feature>
<dbReference type="PANTHER" id="PTHR24390:SF159">
    <property type="entry name" value="GROWTH FACTOR INDEPENDENT 1 TRANSCRIPTIONAL REPRESSOR"/>
    <property type="match status" value="1"/>
</dbReference>
<feature type="domain" description="ZAD" evidence="11">
    <location>
        <begin position="12"/>
        <end position="87"/>
    </location>
</feature>
<evidence type="ECO:0000313" key="12">
    <source>
        <dbReference type="EMBL" id="KRT85272.1"/>
    </source>
</evidence>
<evidence type="ECO:0000256" key="3">
    <source>
        <dbReference type="ARBA" id="ARBA00022737"/>
    </source>
</evidence>
<dbReference type="InterPro" id="IPR012934">
    <property type="entry name" value="Znf_AD"/>
</dbReference>
<dbReference type="GO" id="GO:0005634">
    <property type="term" value="C:nucleus"/>
    <property type="evidence" value="ECO:0007669"/>
    <property type="project" value="UniProtKB-SubCell"/>
</dbReference>
<sequence>MSKNITCPKVIVVCRTCLQKCQAYFAVYEHYEANKLLSDILTECTALEVKQLDGLPIYMCNDCREKLVSAWNFKLMAIESDRKFRNNDNTRPQAVTFPIEDDDNMGDTVYEDEKFRNNDNTRPQAVTFPIEDDDNMGDTVYEDEMSIKEEDVAVILEESESLAVNKENCASNKVDVVKCDECNIDNSMKCENEAKENKIPEVSNENFEDILEGESEIVNTHEPDEQPLSSIFGFNEKGVPMTKNGRKLTGPERQKVPMFCKPCNRYFAWKYYRIHRKQHTGETPYKCEACNKAFVLLNHLKAHQRIHNEEFRYECDICEKRFKYNDNLLAHKRTHAEGTPYRCHICSSAFKQEKYLKNHIQRHAKEKLYVCETCGKSFGDSSGFSNHKLSHRGRKMHPCPTCGKKFPTLSRVKGHERQVHSDDRPFTCNHCGKRFKVKDTLNKHTLIHTGEKPYSCNVVKCDECNIDNSMKCENETKENKIPEVSNENFEDILEGESEIVNTHEPDEQPLSSIFGFNEKGVPMTKNGRKLTGPERQKVPMFCKPCNRYFAWKYYRIHRKQHTGETPYKCEACNKAFVLLNHLKAHQRIHNEEFRYECDICEKRFKYNDNLLAHKRTHAEGTPYRCHICSSAFKQEKYLKNHIQRHAKEKL</sequence>
<evidence type="ECO:0000259" key="11">
    <source>
        <dbReference type="PROSITE" id="PS51915"/>
    </source>
</evidence>
<accession>A0A0T6BD41</accession>
<dbReference type="Proteomes" id="UP000051574">
    <property type="component" value="Unassembled WGS sequence"/>
</dbReference>
<evidence type="ECO:0000256" key="8">
    <source>
        <dbReference type="PROSITE-ProRule" id="PRU00042"/>
    </source>
</evidence>